<evidence type="ECO:0000256" key="1">
    <source>
        <dbReference type="SAM" id="Phobius"/>
    </source>
</evidence>
<feature type="transmembrane region" description="Helical" evidence="1">
    <location>
        <begin position="68"/>
        <end position="90"/>
    </location>
</feature>
<protein>
    <submittedName>
        <fullName evidence="2">DMT family transporter</fullName>
    </submittedName>
</protein>
<feature type="transmembrane region" description="Helical" evidence="1">
    <location>
        <begin position="96"/>
        <end position="118"/>
    </location>
</feature>
<dbReference type="InterPro" id="IPR006750">
    <property type="entry name" value="YdcZ"/>
</dbReference>
<dbReference type="EMBL" id="VBTJ01000001">
    <property type="protein sequence ID" value="TLP91487.1"/>
    <property type="molecule type" value="Genomic_DNA"/>
</dbReference>
<comment type="caution">
    <text evidence="2">The sequence shown here is derived from an EMBL/GenBank/DDBJ whole genome shotgun (WGS) entry which is preliminary data.</text>
</comment>
<name>A0A5R9B554_STAXY</name>
<feature type="transmembrane region" description="Helical" evidence="1">
    <location>
        <begin position="36"/>
        <end position="56"/>
    </location>
</feature>
<accession>A0A5R9B554</accession>
<evidence type="ECO:0000313" key="2">
    <source>
        <dbReference type="EMBL" id="TLP91487.1"/>
    </source>
</evidence>
<proteinExistence type="predicted"/>
<dbReference type="AlphaFoldDB" id="A0A5R9B554"/>
<gene>
    <name evidence="2" type="ORF">FEZ53_04160</name>
</gene>
<sequence length="142" mass="15403">MKLFVYILAIIAGSVLSFESAIYGKLGENIGQLETSFYNFLMGTLILGVLVLFFGKGKLSYVSEAPKWSLLGGGLGVVYLTVIVLSVPFVGVGITMTAVIIGQLVMSMVVEHFGWFGIEKTKVNKEKIFAVIAMIIALILIY</sequence>
<dbReference type="Proteomes" id="UP000307747">
    <property type="component" value="Unassembled WGS sequence"/>
</dbReference>
<dbReference type="PANTHER" id="PTHR34821">
    <property type="entry name" value="INNER MEMBRANE PROTEIN YDCZ"/>
    <property type="match status" value="1"/>
</dbReference>
<feature type="transmembrane region" description="Helical" evidence="1">
    <location>
        <begin position="125"/>
        <end position="141"/>
    </location>
</feature>
<dbReference type="OrthoDB" id="7864805at2"/>
<evidence type="ECO:0000313" key="3">
    <source>
        <dbReference type="Proteomes" id="UP000307747"/>
    </source>
</evidence>
<keyword evidence="1" id="KW-1133">Transmembrane helix</keyword>
<dbReference type="GO" id="GO:0005886">
    <property type="term" value="C:plasma membrane"/>
    <property type="evidence" value="ECO:0007669"/>
    <property type="project" value="TreeGrafter"/>
</dbReference>
<keyword evidence="1" id="KW-0472">Membrane</keyword>
<keyword evidence="1" id="KW-0812">Transmembrane</keyword>
<dbReference type="RefSeq" id="WP_107543245.1">
    <property type="nucleotide sequence ID" value="NZ_CABIVW010000001.1"/>
</dbReference>
<dbReference type="Pfam" id="PF04657">
    <property type="entry name" value="DMT_YdcZ"/>
    <property type="match status" value="1"/>
</dbReference>
<dbReference type="PANTHER" id="PTHR34821:SF2">
    <property type="entry name" value="INNER MEMBRANE PROTEIN YDCZ"/>
    <property type="match status" value="1"/>
</dbReference>
<reference evidence="2 3" key="1">
    <citation type="submission" date="2019-05" db="EMBL/GenBank/DDBJ databases">
        <title>The metagenome of a microbial culture collection derived from dairy environment covers the genomic content of the human microbiome.</title>
        <authorList>
            <person name="Roder T."/>
            <person name="Wuthrich D."/>
            <person name="Sattari Z."/>
            <person name="Von Ah U."/>
            <person name="Bar C."/>
            <person name="Ronchi F."/>
            <person name="Macpherson A.J."/>
            <person name="Ganal-Vonarburg S.C."/>
            <person name="Bruggmann R."/>
            <person name="Vergeres G."/>
        </authorList>
    </citation>
    <scope>NUCLEOTIDE SEQUENCE [LARGE SCALE GENOMIC DNA]</scope>
    <source>
        <strain evidence="2 3">FAM 20833</strain>
    </source>
</reference>
<organism evidence="2 3">
    <name type="scientific">Staphylococcus xylosus</name>
    <dbReference type="NCBI Taxonomy" id="1288"/>
    <lineage>
        <taxon>Bacteria</taxon>
        <taxon>Bacillati</taxon>
        <taxon>Bacillota</taxon>
        <taxon>Bacilli</taxon>
        <taxon>Bacillales</taxon>
        <taxon>Staphylococcaceae</taxon>
        <taxon>Staphylococcus</taxon>
    </lineage>
</organism>